<dbReference type="AlphaFoldDB" id="A0A6P6MYE9"/>
<keyword evidence="2" id="KW-1185">Reference proteome</keyword>
<accession>A0A6P6MYE9</accession>
<dbReference type="OrthoDB" id="437693at2759"/>
<dbReference type="SUPFAM" id="SSF52768">
    <property type="entry name" value="Arginase/deacetylase"/>
    <property type="match status" value="1"/>
</dbReference>
<evidence type="ECO:0000259" key="1">
    <source>
        <dbReference type="Pfam" id="PF00850"/>
    </source>
</evidence>
<sequence length="166" mass="18950">MEKPDDGFPMGMFPKVLESLLRDQVITDKQGYGTAFIFKDELDVFTFSAHCGKNVPVRKQQSPRFCIEDKEHVSKVHEHLPWLQETPRLDIVLYTSGVDPHWKDELGRLYLTDEGLYQMDLFVLQTVIKRGIPVATVIGGGYFRDIDQLVHRHSIIHRAASKAGNA</sequence>
<dbReference type="InterPro" id="IPR023696">
    <property type="entry name" value="Ureohydrolase_dom_sf"/>
</dbReference>
<dbReference type="InterPro" id="IPR037138">
    <property type="entry name" value="His_deacetylse_dom_sf"/>
</dbReference>
<reference evidence="3" key="1">
    <citation type="submission" date="2025-08" db="UniProtKB">
        <authorList>
            <consortium name="RefSeq"/>
        </authorList>
    </citation>
    <scope>IDENTIFICATION</scope>
    <source>
        <strain evidence="3">Wakin</strain>
        <tissue evidence="3">Muscle</tissue>
    </source>
</reference>
<dbReference type="KEGG" id="caua:113072144"/>
<dbReference type="Proteomes" id="UP000515129">
    <property type="component" value="Unplaced"/>
</dbReference>
<dbReference type="Pfam" id="PF00850">
    <property type="entry name" value="Hist_deacetyl"/>
    <property type="match status" value="1"/>
</dbReference>
<name>A0A6P6MYE9_CARAU</name>
<feature type="domain" description="Histone deacetylase" evidence="1">
    <location>
        <begin position="54"/>
        <end position="144"/>
    </location>
</feature>
<dbReference type="Gene3D" id="3.40.800.20">
    <property type="entry name" value="Histone deacetylase domain"/>
    <property type="match status" value="1"/>
</dbReference>
<gene>
    <name evidence="3" type="primary">LOC113072144</name>
</gene>
<dbReference type="InterPro" id="IPR023801">
    <property type="entry name" value="His_deacetylse_dom"/>
</dbReference>
<dbReference type="RefSeq" id="XP_026101056.1">
    <property type="nucleotide sequence ID" value="XM_026245271.1"/>
</dbReference>
<protein>
    <submittedName>
        <fullName evidence="3">Uncharacterized protein LOC113072144</fullName>
    </submittedName>
</protein>
<evidence type="ECO:0000313" key="3">
    <source>
        <dbReference type="RefSeq" id="XP_026101056.1"/>
    </source>
</evidence>
<proteinExistence type="predicted"/>
<organism evidence="2 3">
    <name type="scientific">Carassius auratus</name>
    <name type="common">Goldfish</name>
    <dbReference type="NCBI Taxonomy" id="7957"/>
    <lineage>
        <taxon>Eukaryota</taxon>
        <taxon>Metazoa</taxon>
        <taxon>Chordata</taxon>
        <taxon>Craniata</taxon>
        <taxon>Vertebrata</taxon>
        <taxon>Euteleostomi</taxon>
        <taxon>Actinopterygii</taxon>
        <taxon>Neopterygii</taxon>
        <taxon>Teleostei</taxon>
        <taxon>Ostariophysi</taxon>
        <taxon>Cypriniformes</taxon>
        <taxon>Cyprinidae</taxon>
        <taxon>Cyprininae</taxon>
        <taxon>Carassius</taxon>
    </lineage>
</organism>
<dbReference type="GeneID" id="113072144"/>
<evidence type="ECO:0000313" key="2">
    <source>
        <dbReference type="Proteomes" id="UP000515129"/>
    </source>
</evidence>